<dbReference type="Gramene" id="TraesMAC4D03G02512730.1">
    <property type="protein sequence ID" value="TraesMAC4D03G02512730.1.CDS1"/>
    <property type="gene ID" value="TraesMAC4D03G02512730"/>
</dbReference>
<dbReference type="Gramene" id="TraesCLE_scaffold_093731_01G000200.1">
    <property type="protein sequence ID" value="TraesCLE_scaffold_093731_01G000200.1"/>
    <property type="gene ID" value="TraesCLE_scaffold_093731_01G000200"/>
</dbReference>
<dbReference type="Gramene" id="TraesLDM4D03G02517150.1">
    <property type="protein sequence ID" value="TraesLDM4D03G02517150.1.CDS1"/>
    <property type="gene ID" value="TraesLDM4D03G02517150"/>
</dbReference>
<dbReference type="Gramene" id="TraesSYM4D03G02542800.1">
    <property type="protein sequence ID" value="TraesSYM4D03G02542800.1.CDS1"/>
    <property type="gene ID" value="TraesSYM4D03G02542800"/>
</dbReference>
<dbReference type="Gramene" id="TraesSTA4D03G02509920.1">
    <property type="protein sequence ID" value="TraesSTA4D03G02509920.1.CDS1"/>
    <property type="gene ID" value="TraesSTA4D03G02509920"/>
</dbReference>
<dbReference type="Gramene" id="TraesLAC4D03G02468140.1">
    <property type="protein sequence ID" value="TraesLAC4D03G02468140.1.CDS1"/>
    <property type="gene ID" value="TraesLAC4D03G02468140"/>
</dbReference>
<dbReference type="AlphaFoldDB" id="A0A3B6JK66"/>
<dbReference type="Gramene" id="TraesCS4D02G220300.1">
    <property type="protein sequence ID" value="TraesCS4D02G220300.1.cds1"/>
    <property type="gene ID" value="TraesCS4D02G220300"/>
</dbReference>
<dbReference type="Gramene" id="TraesJAG4D03G02512140.1">
    <property type="protein sequence ID" value="TraesJAG4D03G02512140.1.CDS1"/>
    <property type="gene ID" value="TraesJAG4D03G02512140"/>
</dbReference>
<dbReference type="Gramene" id="TraesJUL4D03G02533820.1">
    <property type="protein sequence ID" value="TraesJUL4D03G02533820.1.CDS1"/>
    <property type="gene ID" value="TraesJUL4D03G02533820"/>
</dbReference>
<keyword evidence="2" id="KW-1185">Reference proteome</keyword>
<evidence type="ECO:0000313" key="2">
    <source>
        <dbReference type="Proteomes" id="UP000019116"/>
    </source>
</evidence>
<proteinExistence type="predicted"/>
<dbReference type="Gramene" id="TraesCAD_scaffold_086311_01G000200.1">
    <property type="protein sequence ID" value="TraesCAD_scaffold_086311_01G000200.1"/>
    <property type="gene ID" value="TraesCAD_scaffold_086311_01G000200"/>
</dbReference>
<dbReference type="OrthoDB" id="662346at2759"/>
<reference evidence="1" key="1">
    <citation type="submission" date="2018-08" db="EMBL/GenBank/DDBJ databases">
        <authorList>
            <person name="Rossello M."/>
        </authorList>
    </citation>
    <scope>NUCLEOTIDE SEQUENCE [LARGE SCALE GENOMIC DNA]</scope>
    <source>
        <strain evidence="1">cv. Chinese Spring</strain>
    </source>
</reference>
<name>A0A3B6JK66_WHEAT</name>
<dbReference type="OMA" id="MDWELPA"/>
<sequence>MEAEKPDGRRQVLHLILSQPRRIGRQIEGHGWKEYTFLKVYFVGEHMKEKRVRSPLLPDEHDDVKPWKRHYEFEVDGGWRHLCLRLEAVREDYDVDEDTGSVEVLRTDEPHTSGCTAAIGAAQVRLLDALVLGGDDSDDEAAAEKKSRLSRLELQKNNDDLKIIPAKGTLVFYERVELQGWRPPPPGPGRKPTNVVCGTVDVGLYLTEGGGGGSGR</sequence>
<protein>
    <submittedName>
        <fullName evidence="1">Uncharacterized protein</fullName>
    </submittedName>
</protein>
<dbReference type="Gramene" id="TraesWEE_scaffold_087500_01G000200.1">
    <property type="protein sequence ID" value="TraesWEE_scaffold_087500_01G000200.1"/>
    <property type="gene ID" value="TraesWEE_scaffold_087500_01G000200"/>
</dbReference>
<dbReference type="Gramene" id="TraesPARA_EIv1.0_1465680.1">
    <property type="protein sequence ID" value="TraesPARA_EIv1.0_1465680.1.CDS1"/>
    <property type="gene ID" value="TraesPARA_EIv1.0_1465680"/>
</dbReference>
<dbReference type="Proteomes" id="UP000019116">
    <property type="component" value="Chromosome 4D"/>
</dbReference>
<dbReference type="Gramene" id="TraesNOR4D03G02532130.1">
    <property type="protein sequence ID" value="TraesNOR4D03G02532130.1.CDS1"/>
    <property type="gene ID" value="TraesNOR4D03G02532130"/>
</dbReference>
<organism evidence="1">
    <name type="scientific">Triticum aestivum</name>
    <name type="common">Wheat</name>
    <dbReference type="NCBI Taxonomy" id="4565"/>
    <lineage>
        <taxon>Eukaryota</taxon>
        <taxon>Viridiplantae</taxon>
        <taxon>Streptophyta</taxon>
        <taxon>Embryophyta</taxon>
        <taxon>Tracheophyta</taxon>
        <taxon>Spermatophyta</taxon>
        <taxon>Magnoliopsida</taxon>
        <taxon>Liliopsida</taxon>
        <taxon>Poales</taxon>
        <taxon>Poaceae</taxon>
        <taxon>BOP clade</taxon>
        <taxon>Pooideae</taxon>
        <taxon>Triticodae</taxon>
        <taxon>Triticeae</taxon>
        <taxon>Triticinae</taxon>
        <taxon>Triticum</taxon>
    </lineage>
</organism>
<dbReference type="Gramene" id="TraesROB_scaffold_093368_01G000200.1">
    <property type="protein sequence ID" value="TraesROB_scaffold_093368_01G000200.1"/>
    <property type="gene ID" value="TraesROB_scaffold_093368_01G000200"/>
</dbReference>
<reference evidence="1" key="2">
    <citation type="submission" date="2018-10" db="UniProtKB">
        <authorList>
            <consortium name="EnsemblPlants"/>
        </authorList>
    </citation>
    <scope>IDENTIFICATION</scope>
</reference>
<dbReference type="EnsemblPlants" id="TraesCS4D02G220300.1">
    <property type="protein sequence ID" value="TraesCS4D02G220300.1.cds1"/>
    <property type="gene ID" value="TraesCS4D02G220300"/>
</dbReference>
<dbReference type="Gramene" id="TraesCS4D03G0534800.1">
    <property type="protein sequence ID" value="TraesCS4D03G0534800.1.CDS1"/>
    <property type="gene ID" value="TraesCS4D03G0534800"/>
</dbReference>
<evidence type="ECO:0000313" key="1">
    <source>
        <dbReference type="EnsemblPlants" id="TraesCS4D02G220300.1.cds1"/>
    </source>
</evidence>
<dbReference type="Gramene" id="TraesARI4D03G02553910.1">
    <property type="protein sequence ID" value="TraesARI4D03G02553910.1.CDS1"/>
    <property type="gene ID" value="TraesARI4D03G02553910"/>
</dbReference>
<accession>A0A3B6JK66</accession>